<dbReference type="Pfam" id="PF00078">
    <property type="entry name" value="RVT_1"/>
    <property type="match status" value="1"/>
</dbReference>
<proteinExistence type="predicted"/>
<dbReference type="PROSITE" id="PS50878">
    <property type="entry name" value="RT_POL"/>
    <property type="match status" value="1"/>
</dbReference>
<keyword evidence="3" id="KW-0614">Plasmid</keyword>
<organism evidence="3 4">
    <name type="scientific">Priestia megaterium</name>
    <name type="common">Bacillus megaterium</name>
    <dbReference type="NCBI Taxonomy" id="1404"/>
    <lineage>
        <taxon>Bacteria</taxon>
        <taxon>Bacillati</taxon>
        <taxon>Bacillota</taxon>
        <taxon>Bacilli</taxon>
        <taxon>Bacillales</taxon>
        <taxon>Bacillaceae</taxon>
        <taxon>Priestia</taxon>
    </lineage>
</organism>
<dbReference type="InterPro" id="IPR043502">
    <property type="entry name" value="DNA/RNA_pol_sf"/>
</dbReference>
<feature type="coiled-coil region" evidence="1">
    <location>
        <begin position="383"/>
        <end position="410"/>
    </location>
</feature>
<dbReference type="AlphaFoldDB" id="A0A6M6E0K6"/>
<dbReference type="Proteomes" id="UP000501076">
    <property type="component" value="Plasmid pFDU301A"/>
</dbReference>
<evidence type="ECO:0000259" key="2">
    <source>
        <dbReference type="PROSITE" id="PS50878"/>
    </source>
</evidence>
<reference evidence="3 4" key="1">
    <citation type="submission" date="2019-10" db="EMBL/GenBank/DDBJ databases">
        <title>Complete genome sequences for adaption low water activity.</title>
        <authorList>
            <person name="Zhao L."/>
            <person name="Zhong J."/>
        </authorList>
    </citation>
    <scope>NUCLEOTIDE SEQUENCE [LARGE SCALE GENOMIC DNA]</scope>
    <source>
        <strain evidence="3 4">FDU301</strain>
        <plasmid evidence="4">pfdu301a</plasmid>
    </source>
</reference>
<dbReference type="RefSeq" id="WP_171778618.1">
    <property type="nucleotide sequence ID" value="NZ_CP045273.1"/>
</dbReference>
<dbReference type="PANTHER" id="PTHR34047:SF8">
    <property type="entry name" value="PROTEIN YKFC"/>
    <property type="match status" value="1"/>
</dbReference>
<dbReference type="PANTHER" id="PTHR34047">
    <property type="entry name" value="NUCLEAR INTRON MATURASE 1, MITOCHONDRIAL-RELATED"/>
    <property type="match status" value="1"/>
</dbReference>
<dbReference type="NCBIfam" id="TIGR04416">
    <property type="entry name" value="group_II_RT_mat"/>
    <property type="match status" value="1"/>
</dbReference>
<evidence type="ECO:0000313" key="3">
    <source>
        <dbReference type="EMBL" id="QJX80623.1"/>
    </source>
</evidence>
<dbReference type="SUPFAM" id="SSF56672">
    <property type="entry name" value="DNA/RNA polymerases"/>
    <property type="match status" value="1"/>
</dbReference>
<keyword evidence="3" id="KW-0808">Transferase</keyword>
<gene>
    <name evidence="3" type="primary">ltrA</name>
    <name evidence="3" type="ORF">FDZ14_31525</name>
</gene>
<keyword evidence="3" id="KW-0548">Nucleotidyltransferase</keyword>
<dbReference type="InterPro" id="IPR051083">
    <property type="entry name" value="GrpII_Intron_Splice-Mob/Def"/>
</dbReference>
<sequence>MTSSSKNTSQPLVAPTTDRELKEKLDYFFEKTKSELSDESELWKTKGFQSLIEIAESKPVITKAIEKLKRNDGSMTPGVDNKTIKDFLKLNYDELVEFVRSSLKNYKPQPVWRVWIDKPGKKEKRPLGIPTIGDRIVQECIRIVIEPILEAQFWKHSYGFRPFRNTQQAYARITDVIWKTGNFWVVEGDISKFFDNVNHTILLKKLYAMGIRDRRVLMIIKQMLKSGIMGEVKKNDLGTPQGGIISPLLANVYLHSLDKWITREWEEKHIQHPWNRKNPYELIRKQTNLKPAYFVRYADDWVLITDTKKNAEKWKWKISQFLKSHLKLELSDEKTLITNVTQKAMKFTGFEIKYRKKYETKELKAKGFKTGLHGYVTQSKPDQKRLEEKLKNLTKTIKRIRKRRKKSEAIHMINVVNSTIIGLHNYYNVTTLVNPIMSRYSKRIWFTARRSTFKLGNLSIAANKTDNLTMKHEGYTAQVVAVKHQGQVIGITGLNFVKTAINSQADKFKFLKDDEETPYSKLGRKLYYDRTGKRPMADREDEVLSLDLSLSIMKGTAHKRYNVEFECNRGRAFNIAKGKCQCCKRIVGKTLAFHTHHKQPHLPIIEVNKTNKLAIVCVNCHQLIHNDLPIEDPKVYNWTNKTGFNKIVKLRKMLIPKKKSRKNNRAS</sequence>
<geneLocation type="plasmid" evidence="4">
    <name>pfdu301a</name>
</geneLocation>
<dbReference type="GO" id="GO:0003964">
    <property type="term" value="F:RNA-directed DNA polymerase activity"/>
    <property type="evidence" value="ECO:0007669"/>
    <property type="project" value="UniProtKB-KW"/>
</dbReference>
<feature type="domain" description="Reverse transcriptase" evidence="2">
    <location>
        <begin position="97"/>
        <end position="352"/>
    </location>
</feature>
<dbReference type="EMBL" id="CP045273">
    <property type="protein sequence ID" value="QJX80623.1"/>
    <property type="molecule type" value="Genomic_DNA"/>
</dbReference>
<evidence type="ECO:0000256" key="1">
    <source>
        <dbReference type="SAM" id="Coils"/>
    </source>
</evidence>
<protein>
    <submittedName>
        <fullName evidence="3">Group II intron reverse transcriptase/maturase</fullName>
        <ecNumber evidence="3">2.7.7.49</ecNumber>
    </submittedName>
</protein>
<name>A0A6M6E0K6_PRIMG</name>
<keyword evidence="3" id="KW-0695">RNA-directed DNA polymerase</keyword>
<dbReference type="InterPro" id="IPR000477">
    <property type="entry name" value="RT_dom"/>
</dbReference>
<dbReference type="CDD" id="cd01651">
    <property type="entry name" value="RT_G2_intron"/>
    <property type="match status" value="1"/>
</dbReference>
<evidence type="ECO:0000313" key="4">
    <source>
        <dbReference type="Proteomes" id="UP000501076"/>
    </source>
</evidence>
<accession>A0A6M6E0K6</accession>
<keyword evidence="1" id="KW-0175">Coiled coil</keyword>
<dbReference type="EC" id="2.7.7.49" evidence="3"/>
<dbReference type="InterPro" id="IPR030931">
    <property type="entry name" value="Group_II_RT_mat"/>
</dbReference>